<dbReference type="Proteomes" id="UP000824024">
    <property type="component" value="Unassembled WGS sequence"/>
</dbReference>
<dbReference type="EMBL" id="DXCH01000001">
    <property type="protein sequence ID" value="HIZ06301.1"/>
    <property type="molecule type" value="Genomic_DNA"/>
</dbReference>
<evidence type="ECO:0000313" key="1">
    <source>
        <dbReference type="EMBL" id="HIZ06301.1"/>
    </source>
</evidence>
<sequence>MIFFLILFIKKEETPSDTMSICTDELMYPHIQNMTEYYQMAVDPQARFEITVIPSSGAEKEAVCKKLRTELMSGKGKDIYLLTDQAAQGSSGSGEVFLPDVNKTLYSGVWADLTDYISQDEVFRNCYKPVMAAGKAGGKQYVLPLTFDFNVIKIDGRCGRYEEPVELGDLDPYTFLLNPAPWLGGTIDYEKEKCRITQEEIQEFLTQVTEKIRRNPASYQDTSVISMYHEAAMGEDTSAVSCTYYAVPSITQKICAKIQSYGTIGRSCRQKEKAYQFLRLFWLEDFANGKGIAFQAEGTLNFCSNAIYMIGGIPVQMSQWEAWFTNSLSLYGQQKNAVLMENAASFQKAAKTVSFAEFKNTLDRIEVEVQELFLDENGYQIRADWPDLERRVEKAASILYDNIYYMALE</sequence>
<accession>A0A9D2D0G3</accession>
<dbReference type="AlphaFoldDB" id="A0A9D2D0G3"/>
<name>A0A9D2D0G3_9FIRM</name>
<organism evidence="1 2">
    <name type="scientific">Candidatus Eubacterium avistercoris</name>
    <dbReference type="NCBI Taxonomy" id="2838567"/>
    <lineage>
        <taxon>Bacteria</taxon>
        <taxon>Bacillati</taxon>
        <taxon>Bacillota</taxon>
        <taxon>Clostridia</taxon>
        <taxon>Eubacteriales</taxon>
        <taxon>Eubacteriaceae</taxon>
        <taxon>Eubacterium</taxon>
    </lineage>
</organism>
<evidence type="ECO:0008006" key="3">
    <source>
        <dbReference type="Google" id="ProtNLM"/>
    </source>
</evidence>
<reference evidence="1" key="2">
    <citation type="submission" date="2021-04" db="EMBL/GenBank/DDBJ databases">
        <authorList>
            <person name="Gilroy R."/>
        </authorList>
    </citation>
    <scope>NUCLEOTIDE SEQUENCE</scope>
    <source>
        <strain evidence="1">CHK192-9172</strain>
    </source>
</reference>
<proteinExistence type="predicted"/>
<dbReference type="SUPFAM" id="SSF53850">
    <property type="entry name" value="Periplasmic binding protein-like II"/>
    <property type="match status" value="1"/>
</dbReference>
<reference evidence="1" key="1">
    <citation type="journal article" date="2021" name="PeerJ">
        <title>Extensive microbial diversity within the chicken gut microbiome revealed by metagenomics and culture.</title>
        <authorList>
            <person name="Gilroy R."/>
            <person name="Ravi A."/>
            <person name="Getino M."/>
            <person name="Pursley I."/>
            <person name="Horton D.L."/>
            <person name="Alikhan N.F."/>
            <person name="Baker D."/>
            <person name="Gharbi K."/>
            <person name="Hall N."/>
            <person name="Watson M."/>
            <person name="Adriaenssens E.M."/>
            <person name="Foster-Nyarko E."/>
            <person name="Jarju S."/>
            <person name="Secka A."/>
            <person name="Antonio M."/>
            <person name="Oren A."/>
            <person name="Chaudhuri R.R."/>
            <person name="La Ragione R."/>
            <person name="Hildebrand F."/>
            <person name="Pallen M.J."/>
        </authorList>
    </citation>
    <scope>NUCLEOTIDE SEQUENCE</scope>
    <source>
        <strain evidence="1">CHK192-9172</strain>
    </source>
</reference>
<dbReference type="Gene3D" id="3.40.190.10">
    <property type="entry name" value="Periplasmic binding protein-like II"/>
    <property type="match status" value="1"/>
</dbReference>
<comment type="caution">
    <text evidence="1">The sequence shown here is derived from an EMBL/GenBank/DDBJ whole genome shotgun (WGS) entry which is preliminary data.</text>
</comment>
<evidence type="ECO:0000313" key="2">
    <source>
        <dbReference type="Proteomes" id="UP000824024"/>
    </source>
</evidence>
<gene>
    <name evidence="1" type="ORF">IAA08_00015</name>
</gene>
<protein>
    <recommendedName>
        <fullName evidence="3">Extracellular solute-binding protein</fullName>
    </recommendedName>
</protein>